<dbReference type="EMBL" id="KL142393">
    <property type="protein sequence ID" value="KDR71219.1"/>
    <property type="molecule type" value="Genomic_DNA"/>
</dbReference>
<dbReference type="AlphaFoldDB" id="A0A067SU35"/>
<proteinExistence type="predicted"/>
<evidence type="ECO:0000313" key="2">
    <source>
        <dbReference type="Proteomes" id="UP000027222"/>
    </source>
</evidence>
<evidence type="ECO:0008006" key="3">
    <source>
        <dbReference type="Google" id="ProtNLM"/>
    </source>
</evidence>
<dbReference type="OrthoDB" id="2921488at2759"/>
<reference evidence="2" key="1">
    <citation type="journal article" date="2014" name="Proc. Natl. Acad. Sci. U.S.A.">
        <title>Extensive sampling of basidiomycete genomes demonstrates inadequacy of the white-rot/brown-rot paradigm for wood decay fungi.</title>
        <authorList>
            <person name="Riley R."/>
            <person name="Salamov A.A."/>
            <person name="Brown D.W."/>
            <person name="Nagy L.G."/>
            <person name="Floudas D."/>
            <person name="Held B.W."/>
            <person name="Levasseur A."/>
            <person name="Lombard V."/>
            <person name="Morin E."/>
            <person name="Otillar R."/>
            <person name="Lindquist E.A."/>
            <person name="Sun H."/>
            <person name="LaButti K.M."/>
            <person name="Schmutz J."/>
            <person name="Jabbour D."/>
            <person name="Luo H."/>
            <person name="Baker S.E."/>
            <person name="Pisabarro A.G."/>
            <person name="Walton J.D."/>
            <person name="Blanchette R.A."/>
            <person name="Henrissat B."/>
            <person name="Martin F."/>
            <person name="Cullen D."/>
            <person name="Hibbett D.S."/>
            <person name="Grigoriev I.V."/>
        </authorList>
    </citation>
    <scope>NUCLEOTIDE SEQUENCE [LARGE SCALE GENOMIC DNA]</scope>
    <source>
        <strain evidence="2">CBS 339.88</strain>
    </source>
</reference>
<name>A0A067SU35_GALM3</name>
<evidence type="ECO:0000313" key="1">
    <source>
        <dbReference type="EMBL" id="KDR71219.1"/>
    </source>
</evidence>
<protein>
    <recommendedName>
        <fullName evidence="3">F-box domain-containing protein</fullName>
    </recommendedName>
</protein>
<dbReference type="Proteomes" id="UP000027222">
    <property type="component" value="Unassembled WGS sequence"/>
</dbReference>
<organism evidence="1 2">
    <name type="scientific">Galerina marginata (strain CBS 339.88)</name>
    <dbReference type="NCBI Taxonomy" id="685588"/>
    <lineage>
        <taxon>Eukaryota</taxon>
        <taxon>Fungi</taxon>
        <taxon>Dikarya</taxon>
        <taxon>Basidiomycota</taxon>
        <taxon>Agaricomycotina</taxon>
        <taxon>Agaricomycetes</taxon>
        <taxon>Agaricomycetidae</taxon>
        <taxon>Agaricales</taxon>
        <taxon>Agaricineae</taxon>
        <taxon>Strophariaceae</taxon>
        <taxon>Galerina</taxon>
    </lineage>
</organism>
<accession>A0A067SU35</accession>
<sequence>MPSPILPPELVEAIIDEVGLLNDTKTLRACALVASTFVFHSQSHLFRSIDLDRHVPRRKYYDRFHRLLVGKPHLGTYVRHLRLGDDSEDDDEVGWGRSRGRGAGSWITNAMTLPQTLLLLPRLEGFALTFNSEMTHWKSIREETHTAFDHLFRLPSLQFVSLEFISDFPPLLLLSLVGRLRCLGLSCVEIDASADAAAMLASYISSANQIQWESHLHSLFLRGTSPPTIQAISQALAKVSPPSLQQISITPTFEHGFCDAISDLMKSSGSNVTSFEWLPSIHFCSSVGPINLAAAPRLRSLRFIVSFRQTHAHGPFPEVLRLLSQASMHLNHVETVVIDCHCIRPVEDKARRAEWHPLDKMLSRRGFGRLRDVKIVLSTSTSAVGERQKLVSSFQDLLPGVERKGGLISVHTRVDKDERFLIESFGA</sequence>
<keyword evidence="2" id="KW-1185">Reference proteome</keyword>
<dbReference type="HOGENOM" id="CLU_662320_0_0_1"/>
<gene>
    <name evidence="1" type="ORF">GALMADRAFT_229613</name>
</gene>